<reference evidence="6 7" key="1">
    <citation type="journal article" date="2019" name="Nat. Med.">
        <title>A library of human gut bacterial isolates paired with longitudinal multiomics data enables mechanistic microbiome research.</title>
        <authorList>
            <person name="Poyet M."/>
            <person name="Groussin M."/>
            <person name="Gibbons S.M."/>
            <person name="Avila-Pacheco J."/>
            <person name="Jiang X."/>
            <person name="Kearney S.M."/>
            <person name="Perrotta A.R."/>
            <person name="Berdy B."/>
            <person name="Zhao S."/>
            <person name="Lieberman T.D."/>
            <person name="Swanson P.K."/>
            <person name="Smith M."/>
            <person name="Roesemann S."/>
            <person name="Alexander J.E."/>
            <person name="Rich S.A."/>
            <person name="Livny J."/>
            <person name="Vlamakis H."/>
            <person name="Clish C."/>
            <person name="Bullock K."/>
            <person name="Deik A."/>
            <person name="Scott J."/>
            <person name="Pierce K.A."/>
            <person name="Xavier R.J."/>
            <person name="Alm E.J."/>
        </authorList>
    </citation>
    <scope>NUCLEOTIDE SEQUENCE [LARGE SCALE GENOMIC DNA]</scope>
    <source>
        <strain evidence="4 7">BIOML-A4</strain>
        <strain evidence="5 6">BIOML-A7</strain>
    </source>
</reference>
<dbReference type="EMBL" id="WMZU01000001">
    <property type="protein sequence ID" value="MTS25784.1"/>
    <property type="molecule type" value="Genomic_DNA"/>
</dbReference>
<dbReference type="GO" id="GO:0030288">
    <property type="term" value="C:outer membrane-bounded periplasmic space"/>
    <property type="evidence" value="ECO:0007669"/>
    <property type="project" value="TreeGrafter"/>
</dbReference>
<dbReference type="Pfam" id="PF01520">
    <property type="entry name" value="Amidase_3"/>
    <property type="match status" value="1"/>
</dbReference>
<dbReference type="CDD" id="cd02696">
    <property type="entry name" value="MurNAc-LAA"/>
    <property type="match status" value="1"/>
</dbReference>
<evidence type="ECO:0000313" key="5">
    <source>
        <dbReference type="EMBL" id="MTS52432.1"/>
    </source>
</evidence>
<dbReference type="PANTHER" id="PTHR30404">
    <property type="entry name" value="N-ACETYLMURAMOYL-L-ALANINE AMIDASE"/>
    <property type="match status" value="1"/>
</dbReference>
<dbReference type="GO" id="GO:0008745">
    <property type="term" value="F:N-acetylmuramoyl-L-alanine amidase activity"/>
    <property type="evidence" value="ECO:0007669"/>
    <property type="project" value="InterPro"/>
</dbReference>
<proteinExistence type="predicted"/>
<gene>
    <name evidence="5" type="ORF">GMD52_12905</name>
    <name evidence="4" type="ORF">GMD59_00575</name>
</gene>
<organism evidence="4 7">
    <name type="scientific">Ruthenibacterium lactatiformans</name>
    <dbReference type="NCBI Taxonomy" id="1550024"/>
    <lineage>
        <taxon>Bacteria</taxon>
        <taxon>Bacillati</taxon>
        <taxon>Bacillota</taxon>
        <taxon>Clostridia</taxon>
        <taxon>Eubacteriales</taxon>
        <taxon>Oscillospiraceae</taxon>
        <taxon>Ruthenibacterium</taxon>
    </lineage>
</organism>
<feature type="compositionally biased region" description="Pro residues" evidence="2">
    <location>
        <begin position="64"/>
        <end position="73"/>
    </location>
</feature>
<protein>
    <submittedName>
        <fullName evidence="4">N-acetylmuramoyl-L-alanine amidase</fullName>
    </submittedName>
</protein>
<dbReference type="GO" id="GO:0009253">
    <property type="term" value="P:peptidoglycan catabolic process"/>
    <property type="evidence" value="ECO:0007669"/>
    <property type="project" value="InterPro"/>
</dbReference>
<dbReference type="Proteomes" id="UP000472755">
    <property type="component" value="Unassembled WGS sequence"/>
</dbReference>
<evidence type="ECO:0000313" key="7">
    <source>
        <dbReference type="Proteomes" id="UP000472755"/>
    </source>
</evidence>
<dbReference type="RefSeq" id="WP_009325919.1">
    <property type="nucleotide sequence ID" value="NZ_CAUBBA010000006.1"/>
</dbReference>
<dbReference type="Gene3D" id="3.40.630.40">
    <property type="entry name" value="Zn-dependent exopeptidases"/>
    <property type="match status" value="1"/>
</dbReference>
<sequence>MSGPARASADRGPRSARQGGVYSLHTRGRRALCLGAVCLAGLLMAACMHTVLSEPAGFSGTPRSPAPASPSPPQLTGDPDRPYLLQTQPPYTVALDAGHGGFDTGAEAIIKELEVCEQTVNALYTLLEQDSNYAPVRTRPNGEDRSIKERAQAATDAGASLLLSVHANSDESTGQSHGFECFPTPPGRTYSEESMRFAQCIAQKMGGAGHRLRGENGIRFAYYNGKSKRIVDSTDTKIREQKSFGIVERPYCPAVLVEQCFLTNYSDVENWTGEAGCARAARIYYEAICAYFGTEPLPQGGSV</sequence>
<dbReference type="InterPro" id="IPR050695">
    <property type="entry name" value="N-acetylmuramoyl_amidase_3"/>
</dbReference>
<comment type="caution">
    <text evidence="4">The sequence shown here is derived from an EMBL/GenBank/DDBJ whole genome shotgun (WGS) entry which is preliminary data.</text>
</comment>
<evidence type="ECO:0000256" key="2">
    <source>
        <dbReference type="SAM" id="MobiDB-lite"/>
    </source>
</evidence>
<evidence type="ECO:0000256" key="1">
    <source>
        <dbReference type="ARBA" id="ARBA00022801"/>
    </source>
</evidence>
<dbReference type="Proteomes" id="UP000449193">
    <property type="component" value="Unassembled WGS sequence"/>
</dbReference>
<evidence type="ECO:0000259" key="3">
    <source>
        <dbReference type="SMART" id="SM00646"/>
    </source>
</evidence>
<evidence type="ECO:0000313" key="4">
    <source>
        <dbReference type="EMBL" id="MTS25784.1"/>
    </source>
</evidence>
<dbReference type="AlphaFoldDB" id="A0A6I3QPJ2"/>
<name>A0A6I3QPJ2_9FIRM</name>
<accession>A0A6I3QPJ2</accession>
<keyword evidence="1" id="KW-0378">Hydrolase</keyword>
<feature type="domain" description="MurNAc-LAA" evidence="3">
    <location>
        <begin position="151"/>
        <end position="289"/>
    </location>
</feature>
<dbReference type="SUPFAM" id="SSF53187">
    <property type="entry name" value="Zn-dependent exopeptidases"/>
    <property type="match status" value="1"/>
</dbReference>
<dbReference type="InterPro" id="IPR002508">
    <property type="entry name" value="MurNAc-LAA_cat"/>
</dbReference>
<feature type="region of interest" description="Disordered" evidence="2">
    <location>
        <begin position="1"/>
        <end position="21"/>
    </location>
</feature>
<feature type="region of interest" description="Disordered" evidence="2">
    <location>
        <begin position="57"/>
        <end position="86"/>
    </location>
</feature>
<dbReference type="EMBL" id="WMZR01000018">
    <property type="protein sequence ID" value="MTS52432.1"/>
    <property type="molecule type" value="Genomic_DNA"/>
</dbReference>
<dbReference type="PANTHER" id="PTHR30404:SF0">
    <property type="entry name" value="N-ACETYLMURAMOYL-L-ALANINE AMIDASE AMIC"/>
    <property type="match status" value="1"/>
</dbReference>
<evidence type="ECO:0000313" key="6">
    <source>
        <dbReference type="Proteomes" id="UP000449193"/>
    </source>
</evidence>
<dbReference type="SMART" id="SM00646">
    <property type="entry name" value="Ami_3"/>
    <property type="match status" value="1"/>
</dbReference>